<organism evidence="4 5">
    <name type="scientific">Limulus polyphemus</name>
    <name type="common">Atlantic horseshoe crab</name>
    <dbReference type="NCBI Taxonomy" id="6850"/>
    <lineage>
        <taxon>Eukaryota</taxon>
        <taxon>Metazoa</taxon>
        <taxon>Ecdysozoa</taxon>
        <taxon>Arthropoda</taxon>
        <taxon>Chelicerata</taxon>
        <taxon>Merostomata</taxon>
        <taxon>Xiphosura</taxon>
        <taxon>Limulidae</taxon>
        <taxon>Limulus</taxon>
    </lineage>
</organism>
<dbReference type="PANTHER" id="PTHR46532">
    <property type="entry name" value="MALE FERTILITY FACTOR KL5"/>
    <property type="match status" value="1"/>
</dbReference>
<evidence type="ECO:0000256" key="2">
    <source>
        <dbReference type="SAM" id="MobiDB-lite"/>
    </source>
</evidence>
<gene>
    <name evidence="5" type="primary">LOC106471237</name>
</gene>
<dbReference type="InterPro" id="IPR026983">
    <property type="entry name" value="DHC"/>
</dbReference>
<evidence type="ECO:0000313" key="4">
    <source>
        <dbReference type="Proteomes" id="UP000694941"/>
    </source>
</evidence>
<dbReference type="RefSeq" id="XP_022255567.1">
    <property type="nucleotide sequence ID" value="XM_022399859.1"/>
</dbReference>
<sequence length="1072" mass="122492">MPKRRLQAGLQRLQHAEGIPRTRAIQHDGPREKQRFREEKAVRKTGNLDERHHHIFSTVAKATGLTEEDVIGDIFTDENEVLLKRFFMGGGLRSLLFFCQTKKANEVDQSQRDHKKQITLVTDKNALSEGTCIFFVKMIPTVPVTVAAEDAYVVGVFDGCGEKLFRSLQRLLNLLYHPVLQHTTNTLDQEVTKLGKEKIKEDVLYSLTLLASSLKVAHACILRRTVLRDLRGTDLVNLKNPTECFQAAKSPDVVNSAEKIMKIWIEQIQQFLQESSQIRKESEDLGPQAELEYWKCRQGNFGSLTDQIQGHNFCTVIFVLKAANSKMIKAWLQIDKLITERWNEARECVKYLESLNLYCQPLYSSDLLNMVKGLPALINVLKMINAISCYYNSSECMTAIFTKITNQMIKACRLYISEKGKESVWTQSQNVILKKLENCIKLNTEYQACFKRIKDKMAEIPEEKQFRFSEVFVFGKFNAFCNRLLKIKKLLNTITQYKRLLSSRLEGLLSPDTEGLQEMETTFKNLVASLQVASYNILDHRNLEFEESLMEFFANIEKIKIRFINILDDHFQATSSSHQALRFLAHVENLPLDGIQLADKYKQILVKYNKELDLISEKYQKERLDPPIPRNFAPIAGKISWARHLFKRIEEPILILKVKYGILKTAEGKKVVKKYNRVAQCLVTFEMMYHQAWLKQAFTVESCLRQKVLARDPVTQNLLVHFDLQLWALLRECDQLLKMGLELPLIGQVLVTKQSQFKNNRSLLQSLVEEDASLRNKIRLELEPLMKLHFQRLDKAFLPAFTTISWSSLNIQSFLQQTRAVLQDLNLLNDRANNLIQHCINEPFKEVSQAVFCEIPDGPVTLNDFLQRIQDLCATNTAIIQSKNLSAEDAANELLHLMLKDLMVDSNGAIQIVDSMKTDYSETGGTTVNHKENESTSYASEEINQEETKEIIGNAAIELLTFYSQSFIDAVTKAVRKNLEILRHSISGNTQTGIPDSPSVLLLAPPESKSSSKKKSSTCALFKIQVSLCIPHITIHPKLEEIQQAINQTANIIVTTTKGIGRWSPTPRTKVN</sequence>
<keyword evidence="4" id="KW-1185">Reference proteome</keyword>
<reference evidence="5" key="1">
    <citation type="submission" date="2025-08" db="UniProtKB">
        <authorList>
            <consortium name="RefSeq"/>
        </authorList>
    </citation>
    <scope>IDENTIFICATION</scope>
    <source>
        <tissue evidence="5">Muscle</tissue>
    </source>
</reference>
<proteinExistence type="inferred from homology"/>
<evidence type="ECO:0000259" key="3">
    <source>
        <dbReference type="Pfam" id="PF08385"/>
    </source>
</evidence>
<dbReference type="Proteomes" id="UP000694941">
    <property type="component" value="Unplaced"/>
</dbReference>
<name>A0ABM1TI61_LIMPO</name>
<dbReference type="PANTHER" id="PTHR46532:SF4">
    <property type="entry name" value="AAA+ ATPASE DOMAIN-CONTAINING PROTEIN"/>
    <property type="match status" value="1"/>
</dbReference>
<feature type="domain" description="Dynein heavy chain tail" evidence="3">
    <location>
        <begin position="254"/>
        <end position="814"/>
    </location>
</feature>
<feature type="region of interest" description="Disordered" evidence="2">
    <location>
        <begin position="922"/>
        <end position="944"/>
    </location>
</feature>
<protein>
    <submittedName>
        <fullName evidence="5">Dynein heavy chain 5, axonemal-like</fullName>
    </submittedName>
</protein>
<evidence type="ECO:0000256" key="1">
    <source>
        <dbReference type="ARBA" id="ARBA00008887"/>
    </source>
</evidence>
<accession>A0ABM1TI61</accession>
<dbReference type="Pfam" id="PF08385">
    <property type="entry name" value="DHC_N1"/>
    <property type="match status" value="1"/>
</dbReference>
<dbReference type="InterPro" id="IPR013594">
    <property type="entry name" value="Dynein_heavy_tail"/>
</dbReference>
<evidence type="ECO:0000313" key="5">
    <source>
        <dbReference type="RefSeq" id="XP_022255567.1"/>
    </source>
</evidence>
<comment type="similarity">
    <text evidence="1">Belongs to the dynein heavy chain family.</text>
</comment>
<dbReference type="GeneID" id="106471237"/>